<evidence type="ECO:0000259" key="5">
    <source>
        <dbReference type="PROSITE" id="PS51464"/>
    </source>
</evidence>
<dbReference type="InterPro" id="IPR009057">
    <property type="entry name" value="Homeodomain-like_sf"/>
</dbReference>
<dbReference type="GO" id="GO:0097367">
    <property type="term" value="F:carbohydrate derivative binding"/>
    <property type="evidence" value="ECO:0007669"/>
    <property type="project" value="InterPro"/>
</dbReference>
<evidence type="ECO:0000256" key="2">
    <source>
        <dbReference type="ARBA" id="ARBA00023125"/>
    </source>
</evidence>
<dbReference type="InterPro" id="IPR046348">
    <property type="entry name" value="SIS_dom_sf"/>
</dbReference>
<evidence type="ECO:0000313" key="7">
    <source>
        <dbReference type="Proteomes" id="UP000774947"/>
    </source>
</evidence>
<dbReference type="InterPro" id="IPR036388">
    <property type="entry name" value="WH-like_DNA-bd_sf"/>
</dbReference>
<feature type="domain" description="HTH rpiR-type" evidence="4">
    <location>
        <begin position="1"/>
        <end position="77"/>
    </location>
</feature>
<dbReference type="Pfam" id="PF01380">
    <property type="entry name" value="SIS"/>
    <property type="match status" value="1"/>
</dbReference>
<reference evidence="6" key="2">
    <citation type="submission" date="2021-09" db="EMBL/GenBank/DDBJ databases">
        <authorList>
            <person name="Gilroy R."/>
        </authorList>
    </citation>
    <scope>NUCLEOTIDE SEQUENCE</scope>
    <source>
        <strain evidence="6">CHK173-2119</strain>
    </source>
</reference>
<gene>
    <name evidence="6" type="ORF">K8W17_05350</name>
</gene>
<dbReference type="PANTHER" id="PTHR30514:SF1">
    <property type="entry name" value="HTH-TYPE TRANSCRIPTIONAL REGULATOR HEXR-RELATED"/>
    <property type="match status" value="1"/>
</dbReference>
<keyword evidence="3" id="KW-0804">Transcription</keyword>
<dbReference type="Gene3D" id="3.40.50.10490">
    <property type="entry name" value="Glucose-6-phosphate isomerase like protein, domain 1"/>
    <property type="match status" value="1"/>
</dbReference>
<dbReference type="Pfam" id="PF01418">
    <property type="entry name" value="HTH_6"/>
    <property type="match status" value="1"/>
</dbReference>
<dbReference type="InterPro" id="IPR047640">
    <property type="entry name" value="RpiR-like"/>
</dbReference>
<dbReference type="PROSITE" id="PS51071">
    <property type="entry name" value="HTH_RPIR"/>
    <property type="match status" value="1"/>
</dbReference>
<dbReference type="Gene3D" id="1.10.10.10">
    <property type="entry name" value="Winged helix-like DNA-binding domain superfamily/Winged helix DNA-binding domain"/>
    <property type="match status" value="1"/>
</dbReference>
<dbReference type="PROSITE" id="PS51464">
    <property type="entry name" value="SIS"/>
    <property type="match status" value="1"/>
</dbReference>
<name>A0A921B3Y6_9LACO</name>
<dbReference type="GO" id="GO:0003677">
    <property type="term" value="F:DNA binding"/>
    <property type="evidence" value="ECO:0007669"/>
    <property type="project" value="UniProtKB-KW"/>
</dbReference>
<dbReference type="PANTHER" id="PTHR30514">
    <property type="entry name" value="GLUCOKINASE"/>
    <property type="match status" value="1"/>
</dbReference>
<dbReference type="CDD" id="cd05013">
    <property type="entry name" value="SIS_RpiR"/>
    <property type="match status" value="1"/>
</dbReference>
<dbReference type="InterPro" id="IPR000281">
    <property type="entry name" value="HTH_RpiR"/>
</dbReference>
<evidence type="ECO:0000313" key="6">
    <source>
        <dbReference type="EMBL" id="HJE15484.1"/>
    </source>
</evidence>
<organism evidence="6 7">
    <name type="scientific">Lapidilactobacillus dextrinicus</name>
    <dbReference type="NCBI Taxonomy" id="51664"/>
    <lineage>
        <taxon>Bacteria</taxon>
        <taxon>Bacillati</taxon>
        <taxon>Bacillota</taxon>
        <taxon>Bacilli</taxon>
        <taxon>Lactobacillales</taxon>
        <taxon>Lactobacillaceae</taxon>
        <taxon>Lapidilactobacillus</taxon>
    </lineage>
</organism>
<keyword evidence="2" id="KW-0238">DNA-binding</keyword>
<keyword evidence="1" id="KW-0805">Transcription regulation</keyword>
<dbReference type="Proteomes" id="UP000774947">
    <property type="component" value="Unassembled WGS sequence"/>
</dbReference>
<feature type="domain" description="SIS" evidence="5">
    <location>
        <begin position="113"/>
        <end position="252"/>
    </location>
</feature>
<reference evidence="6" key="1">
    <citation type="journal article" date="2021" name="PeerJ">
        <title>Extensive microbial diversity within the chicken gut microbiome revealed by metagenomics and culture.</title>
        <authorList>
            <person name="Gilroy R."/>
            <person name="Ravi A."/>
            <person name="Getino M."/>
            <person name="Pursley I."/>
            <person name="Horton D.L."/>
            <person name="Alikhan N.F."/>
            <person name="Baker D."/>
            <person name="Gharbi K."/>
            <person name="Hall N."/>
            <person name="Watson M."/>
            <person name="Adriaenssens E.M."/>
            <person name="Foster-Nyarko E."/>
            <person name="Jarju S."/>
            <person name="Secka A."/>
            <person name="Antonio M."/>
            <person name="Oren A."/>
            <person name="Chaudhuri R.R."/>
            <person name="La Ragione R."/>
            <person name="Hildebrand F."/>
            <person name="Pallen M.J."/>
        </authorList>
    </citation>
    <scope>NUCLEOTIDE SEQUENCE</scope>
    <source>
        <strain evidence="6">CHK173-2119</strain>
    </source>
</reference>
<dbReference type="SUPFAM" id="SSF46689">
    <property type="entry name" value="Homeodomain-like"/>
    <property type="match status" value="1"/>
</dbReference>
<dbReference type="SUPFAM" id="SSF53697">
    <property type="entry name" value="SIS domain"/>
    <property type="match status" value="1"/>
</dbReference>
<accession>A0A921B3Y6</accession>
<evidence type="ECO:0000259" key="4">
    <source>
        <dbReference type="PROSITE" id="PS51071"/>
    </source>
</evidence>
<dbReference type="AlphaFoldDB" id="A0A921B3Y6"/>
<dbReference type="GO" id="GO:0003700">
    <property type="term" value="F:DNA-binding transcription factor activity"/>
    <property type="evidence" value="ECO:0007669"/>
    <property type="project" value="InterPro"/>
</dbReference>
<proteinExistence type="predicted"/>
<evidence type="ECO:0000256" key="3">
    <source>
        <dbReference type="ARBA" id="ARBA00023163"/>
    </source>
</evidence>
<sequence>MSILQLINANLSKLTPSERKVADYIITNRNDVVYGTMNTIKSATNVGDATIIRFSQKIGFSGFTDLKIALAKENYSSDLDDNKANFYDDLAETLIGSIKTTNQIINDASVQKAVQLMSKTKRIFIFGIGHSGEIAKVFAKNLLRVGLIASDETDPHFAAQVASIINHDDLIIAISLSGRTIDIIRTLEIAKKAGVPIIGITNNLSSEVATSSDVVLQTSVSEFLNGGSLSGQLSQLYICEVLTKGYEIQNKINVLELREKALRAIIDRRVDD</sequence>
<dbReference type="InterPro" id="IPR035472">
    <property type="entry name" value="RpiR-like_SIS"/>
</dbReference>
<dbReference type="EMBL" id="DYXY01000132">
    <property type="protein sequence ID" value="HJE15484.1"/>
    <property type="molecule type" value="Genomic_DNA"/>
</dbReference>
<dbReference type="InterPro" id="IPR001347">
    <property type="entry name" value="SIS_dom"/>
</dbReference>
<comment type="caution">
    <text evidence="6">The sequence shown here is derived from an EMBL/GenBank/DDBJ whole genome shotgun (WGS) entry which is preliminary data.</text>
</comment>
<dbReference type="GO" id="GO:1901135">
    <property type="term" value="P:carbohydrate derivative metabolic process"/>
    <property type="evidence" value="ECO:0007669"/>
    <property type="project" value="InterPro"/>
</dbReference>
<protein>
    <submittedName>
        <fullName evidence="6">MurR/RpiR family transcriptional regulator</fullName>
    </submittedName>
</protein>
<evidence type="ECO:0000256" key="1">
    <source>
        <dbReference type="ARBA" id="ARBA00023015"/>
    </source>
</evidence>